<feature type="region of interest" description="Disordered" evidence="1">
    <location>
        <begin position="505"/>
        <end position="539"/>
    </location>
</feature>
<keyword evidence="5" id="KW-1185">Reference proteome</keyword>
<evidence type="ECO:0000259" key="2">
    <source>
        <dbReference type="Pfam" id="PF14309"/>
    </source>
</evidence>
<feature type="region of interest" description="Disordered" evidence="1">
    <location>
        <begin position="736"/>
        <end position="762"/>
    </location>
</feature>
<organism evidence="4 5">
    <name type="scientific">Sphagnum jensenii</name>
    <dbReference type="NCBI Taxonomy" id="128206"/>
    <lineage>
        <taxon>Eukaryota</taxon>
        <taxon>Viridiplantae</taxon>
        <taxon>Streptophyta</taxon>
        <taxon>Embryophyta</taxon>
        <taxon>Bryophyta</taxon>
        <taxon>Sphagnophytina</taxon>
        <taxon>Sphagnopsida</taxon>
        <taxon>Sphagnales</taxon>
        <taxon>Sphagnaceae</taxon>
        <taxon>Sphagnum</taxon>
    </lineage>
</organism>
<accession>A0ABP0WQT6</accession>
<name>A0ABP0WQT6_9BRYO</name>
<dbReference type="PANTHER" id="PTHR31680">
    <property type="entry name" value="LONGIFOLIA PROTEIN"/>
    <property type="match status" value="1"/>
</dbReference>
<feature type="compositionally biased region" description="Basic and acidic residues" evidence="1">
    <location>
        <begin position="130"/>
        <end position="167"/>
    </location>
</feature>
<feature type="compositionally biased region" description="Pro residues" evidence="1">
    <location>
        <begin position="385"/>
        <end position="394"/>
    </location>
</feature>
<evidence type="ECO:0000313" key="4">
    <source>
        <dbReference type="EMBL" id="CAK9269224.1"/>
    </source>
</evidence>
<evidence type="ECO:0000256" key="1">
    <source>
        <dbReference type="SAM" id="MobiDB-lite"/>
    </source>
</evidence>
<feature type="compositionally biased region" description="Low complexity" evidence="1">
    <location>
        <begin position="428"/>
        <end position="439"/>
    </location>
</feature>
<dbReference type="Pfam" id="PF14309">
    <property type="entry name" value="DUF4378"/>
    <property type="match status" value="1"/>
</dbReference>
<evidence type="ECO:0008006" key="6">
    <source>
        <dbReference type="Google" id="ProtNLM"/>
    </source>
</evidence>
<proteinExistence type="predicted"/>
<feature type="domain" description="DUF3741" evidence="3">
    <location>
        <begin position="332"/>
        <end position="349"/>
    </location>
</feature>
<feature type="domain" description="DUF4378" evidence="2">
    <location>
        <begin position="829"/>
        <end position="1002"/>
    </location>
</feature>
<gene>
    <name evidence="4" type="ORF">CSSPJE1EN1_LOCUS14702</name>
</gene>
<feature type="region of interest" description="Disordered" evidence="1">
    <location>
        <begin position="424"/>
        <end position="450"/>
    </location>
</feature>
<feature type="region of interest" description="Disordered" evidence="1">
    <location>
        <begin position="619"/>
        <end position="680"/>
    </location>
</feature>
<protein>
    <recommendedName>
        <fullName evidence="6">DUF4378 domain-containing protein</fullName>
    </recommendedName>
</protein>
<evidence type="ECO:0000313" key="5">
    <source>
        <dbReference type="Proteomes" id="UP001497444"/>
    </source>
</evidence>
<feature type="region of interest" description="Disordered" evidence="1">
    <location>
        <begin position="579"/>
        <end position="605"/>
    </location>
</feature>
<dbReference type="EMBL" id="OZ020097">
    <property type="protein sequence ID" value="CAK9269224.1"/>
    <property type="molecule type" value="Genomic_DNA"/>
</dbReference>
<feature type="compositionally biased region" description="Polar residues" evidence="1">
    <location>
        <begin position="228"/>
        <end position="241"/>
    </location>
</feature>
<evidence type="ECO:0000259" key="3">
    <source>
        <dbReference type="Pfam" id="PF14383"/>
    </source>
</evidence>
<feature type="region of interest" description="Disordered" evidence="1">
    <location>
        <begin position="346"/>
        <end position="400"/>
    </location>
</feature>
<feature type="compositionally biased region" description="Basic and acidic residues" evidence="1">
    <location>
        <begin position="191"/>
        <end position="205"/>
    </location>
</feature>
<feature type="region of interest" description="Disordered" evidence="1">
    <location>
        <begin position="90"/>
        <end position="330"/>
    </location>
</feature>
<dbReference type="InterPro" id="IPR033334">
    <property type="entry name" value="LNG1/2"/>
</dbReference>
<dbReference type="Pfam" id="PF14383">
    <property type="entry name" value="VARLMGL"/>
    <property type="match status" value="1"/>
</dbReference>
<sequence>MHREQKKHTTMPAPSNLFKVLADDPKALEDEIGCMTGIFQIFDRSQAFTGRRYGSKRVTSTAVDKHLIDTKDQLDQEFTVSKDLLPVCESEENSASVQDSDKPSLPHHKEYQKPPLLSPRNSSSTAESRTNSKDLHKTPSSDIRDIVRASFHRERLRGSSGKEKPRASVDLSHGAVFSKNLPRSSSVNAQDRFRMSVDGREEARSSLDLPRSSSVDARGSSRMLSDWRTGNLQSSVESPQTALRGKDLSIKVRDGPRFSVDGTRDPPRASLSPRLSVDGRDSPHACGIPPRLKLDERESIQSSKLSKGGDASQPKKECNAAEADGQVETHRRMSNVVARLMGLEALPGSDPSHMISPVKVPETSPSSRDVRLLQGLVEYNTTPKVSPPPPPPPRQSDDYNYKQQETEGFQQLKQRPIQRHDMQLSFMSSSSSSSQGSSQKETRPQSLLQEPLYTLMDKEMRQLRIKNSVQGRTMLRHILEAMQLKGLLHSPRLKGSLDALQVGRDVSPKSPQLSPLPQGKNRLSFPIKEANPLKPGSPRRCVTGNGGAQLVENGKPPSKPFMVKDREDSKSMLLTMRAQSTKQDFLKGRASAGPDSPRPRRSSSDCKLISRMAEKLTATDTAVSSKAQSRRVPSEVAILRSKRSTSKQSTPAVKPRTPSHAEDNQTVPADTSTKEKSNFQNEVKSVAATEDERGISELLTPRGVLVKKCEFVEFGPAEVVDQPSPVSVLDNFHFQEEDLTPSQRPSKSSPIDSLEDAFESPQRDHLEEAQAALNGLADIIGCTKDLSNQEFLHLNKQRVEIQLPIDSVPGTDLPSNSHGICLWDKDEEREYVRDILVASGVTDYCLQWTGGYIMDLTHFGDLESNRRHQQQPSNTKENDAHYERLQTCSEKEALGRRVLFDATNEILVQKLNPVKFIPLPWIGRDQPQLQQKPARQHQLVQEIWDELQHVPCVQSEDVNDTLYTILLKDLHKTAKQWTGMDGELGEISLEVERMIVKELIEEIVKDLASGFCSSCHLSTKPIEPVARRQLFAP</sequence>
<feature type="compositionally biased region" description="Basic and acidic residues" evidence="1">
    <location>
        <begin position="99"/>
        <end position="112"/>
    </location>
</feature>
<dbReference type="Proteomes" id="UP001497444">
    <property type="component" value="Chromosome 2"/>
</dbReference>
<feature type="compositionally biased region" description="Basic and acidic residues" evidence="1">
    <location>
        <begin position="244"/>
        <end position="267"/>
    </location>
</feature>
<feature type="compositionally biased region" description="Low complexity" evidence="1">
    <location>
        <begin position="508"/>
        <end position="518"/>
    </location>
</feature>
<dbReference type="PANTHER" id="PTHR31680:SF4">
    <property type="entry name" value="LONGIFOLIA PROTEIN"/>
    <property type="match status" value="1"/>
</dbReference>
<dbReference type="InterPro" id="IPR025486">
    <property type="entry name" value="DUF4378"/>
</dbReference>
<feature type="compositionally biased region" description="Polar residues" evidence="1">
    <location>
        <begin position="119"/>
        <end position="129"/>
    </location>
</feature>
<dbReference type="InterPro" id="IPR032795">
    <property type="entry name" value="DUF3741-assoc"/>
</dbReference>
<reference evidence="4 5" key="1">
    <citation type="submission" date="2024-02" db="EMBL/GenBank/DDBJ databases">
        <authorList>
            <consortium name="ELIXIR-Norway"/>
            <consortium name="Elixir Norway"/>
        </authorList>
    </citation>
    <scope>NUCLEOTIDE SEQUENCE [LARGE SCALE GENOMIC DNA]</scope>
</reference>
<feature type="compositionally biased region" description="Polar residues" evidence="1">
    <location>
        <begin position="740"/>
        <end position="751"/>
    </location>
</feature>